<dbReference type="SUPFAM" id="SSF51989">
    <property type="entry name" value="Glycosyl hydrolases family 6, cellulases"/>
    <property type="match status" value="1"/>
</dbReference>
<evidence type="ECO:0000256" key="1">
    <source>
        <dbReference type="SAM" id="MobiDB-lite"/>
    </source>
</evidence>
<dbReference type="InterPro" id="IPR036434">
    <property type="entry name" value="Beta_cellobiohydrolase_sf"/>
</dbReference>
<gene>
    <name evidence="2" type="ORF">CVLEPA_LOCUS9222</name>
</gene>
<reference evidence="2 3" key="1">
    <citation type="submission" date="2024-02" db="EMBL/GenBank/DDBJ databases">
        <authorList>
            <person name="Daric V."/>
            <person name="Darras S."/>
        </authorList>
    </citation>
    <scope>NUCLEOTIDE SEQUENCE [LARGE SCALE GENOMIC DNA]</scope>
</reference>
<keyword evidence="3" id="KW-1185">Reference proteome</keyword>
<proteinExistence type="predicted"/>
<evidence type="ECO:0000313" key="3">
    <source>
        <dbReference type="Proteomes" id="UP001642483"/>
    </source>
</evidence>
<dbReference type="EMBL" id="CAWYQH010000057">
    <property type="protein sequence ID" value="CAK8678949.1"/>
    <property type="molecule type" value="Genomic_DNA"/>
</dbReference>
<organism evidence="2 3">
    <name type="scientific">Clavelina lepadiformis</name>
    <name type="common">Light-bulb sea squirt</name>
    <name type="synonym">Ascidia lepadiformis</name>
    <dbReference type="NCBI Taxonomy" id="159417"/>
    <lineage>
        <taxon>Eukaryota</taxon>
        <taxon>Metazoa</taxon>
        <taxon>Chordata</taxon>
        <taxon>Tunicata</taxon>
        <taxon>Ascidiacea</taxon>
        <taxon>Aplousobranchia</taxon>
        <taxon>Clavelinidae</taxon>
        <taxon>Clavelina</taxon>
    </lineage>
</organism>
<sequence length="135" mass="14929">MVVSFQADPVEKKKRWIFGSDNGSDAIHNADSPAAGGAWPEQPDGRNDAYEYDYPGYNNNLQTPGHERRTCVNGEESGLDAYAWVKTPGESDGRLFPAGAYHPCLLDHHQECNATCPQFVPRINGELQRSKSCEC</sequence>
<feature type="region of interest" description="Disordered" evidence="1">
    <location>
        <begin position="21"/>
        <end position="47"/>
    </location>
</feature>
<dbReference type="Gene3D" id="3.20.20.40">
    <property type="entry name" value="1, 4-beta cellobiohydrolase"/>
    <property type="match status" value="1"/>
</dbReference>
<evidence type="ECO:0000313" key="2">
    <source>
        <dbReference type="EMBL" id="CAK8678949.1"/>
    </source>
</evidence>
<comment type="caution">
    <text evidence="2">The sequence shown here is derived from an EMBL/GenBank/DDBJ whole genome shotgun (WGS) entry which is preliminary data.</text>
</comment>
<name>A0ABP0FKG1_CLALP</name>
<protein>
    <submittedName>
        <fullName evidence="2">Uncharacterized protein</fullName>
    </submittedName>
</protein>
<accession>A0ABP0FKG1</accession>
<dbReference type="Proteomes" id="UP001642483">
    <property type="component" value="Unassembled WGS sequence"/>
</dbReference>